<evidence type="ECO:0000313" key="2">
    <source>
        <dbReference type="Proteomes" id="UP000253951"/>
    </source>
</evidence>
<dbReference type="EMBL" id="CP031188">
    <property type="protein sequence ID" value="AXG75287.1"/>
    <property type="molecule type" value="Genomic_DNA"/>
</dbReference>
<dbReference type="InterPro" id="IPR013783">
    <property type="entry name" value="Ig-like_fold"/>
</dbReference>
<dbReference type="Gene3D" id="2.60.40.10">
    <property type="entry name" value="Immunoglobulins"/>
    <property type="match status" value="1"/>
</dbReference>
<dbReference type="KEGG" id="fat:DVK85_10575"/>
<dbReference type="PANTHER" id="PTHR37833:SF1">
    <property type="entry name" value="SIGNAL PEPTIDE PROTEIN"/>
    <property type="match status" value="1"/>
</dbReference>
<accession>A0A345HFC7</accession>
<protein>
    <submittedName>
        <fullName evidence="1">DUF1573 domain-containing protein</fullName>
    </submittedName>
</protein>
<organism evidence="1 2">
    <name type="scientific">Flavobacterium arcticum</name>
    <dbReference type="NCBI Taxonomy" id="1784713"/>
    <lineage>
        <taxon>Bacteria</taxon>
        <taxon>Pseudomonadati</taxon>
        <taxon>Bacteroidota</taxon>
        <taxon>Flavobacteriia</taxon>
        <taxon>Flavobacteriales</taxon>
        <taxon>Flavobacteriaceae</taxon>
        <taxon>Flavobacterium</taxon>
    </lineage>
</organism>
<name>A0A345HFC7_9FLAO</name>
<dbReference type="Pfam" id="PF07610">
    <property type="entry name" value="DUF1573"/>
    <property type="match status" value="1"/>
</dbReference>
<evidence type="ECO:0000313" key="1">
    <source>
        <dbReference type="EMBL" id="AXG75287.1"/>
    </source>
</evidence>
<gene>
    <name evidence="1" type="ORF">DVK85_10575</name>
</gene>
<dbReference type="Proteomes" id="UP000253951">
    <property type="component" value="Chromosome"/>
</dbReference>
<sequence>MFAIASLVLTTSCKENAALRIDEETAKEAELAHAEAGKVAVMKFEDTNFDFGTINSGDVVEHTFTFTNAGSSDLLISEAKASCGCTVPSYTKTAVKPGDTGEIKVSFNSAGKSGKQNKSVTVTANTESGSEVLKFTADVTPKAGVGVKQEKK</sequence>
<dbReference type="InterPro" id="IPR011467">
    <property type="entry name" value="DUF1573"/>
</dbReference>
<proteinExistence type="predicted"/>
<dbReference type="AlphaFoldDB" id="A0A345HFC7"/>
<dbReference type="PANTHER" id="PTHR37833">
    <property type="entry name" value="LIPOPROTEIN-RELATED"/>
    <property type="match status" value="1"/>
</dbReference>
<dbReference type="OrthoDB" id="826619at2"/>
<reference evidence="1 2" key="1">
    <citation type="submission" date="2018-07" db="EMBL/GenBank/DDBJ databases">
        <title>Complete genome sequence of Flavobacterium arcticum type strain SM1502T.</title>
        <authorList>
            <person name="Li Y."/>
            <person name="Li D.-D."/>
        </authorList>
    </citation>
    <scope>NUCLEOTIDE SEQUENCE [LARGE SCALE GENOMIC DNA]</scope>
    <source>
        <strain evidence="1 2">SM1502</strain>
    </source>
</reference>
<keyword evidence="2" id="KW-1185">Reference proteome</keyword>